<dbReference type="InterPro" id="IPR036390">
    <property type="entry name" value="WH_DNA-bd_sf"/>
</dbReference>
<dbReference type="PANTHER" id="PTHR43537">
    <property type="entry name" value="TRANSCRIPTIONAL REGULATOR, GNTR FAMILY"/>
    <property type="match status" value="1"/>
</dbReference>
<dbReference type="InterPro" id="IPR011711">
    <property type="entry name" value="GntR_C"/>
</dbReference>
<evidence type="ECO:0000256" key="2">
    <source>
        <dbReference type="ARBA" id="ARBA00023125"/>
    </source>
</evidence>
<dbReference type="SUPFAM" id="SSF46785">
    <property type="entry name" value="Winged helix' DNA-binding domain"/>
    <property type="match status" value="1"/>
</dbReference>
<dbReference type="CDD" id="cd07377">
    <property type="entry name" value="WHTH_GntR"/>
    <property type="match status" value="1"/>
</dbReference>
<dbReference type="PANTHER" id="PTHR43537:SF53">
    <property type="entry name" value="HTH-TYPE TRANSCRIPTIONAL REPRESSOR NANR"/>
    <property type="match status" value="1"/>
</dbReference>
<keyword evidence="2 5" id="KW-0238">DNA-binding</keyword>
<dbReference type="GO" id="GO:0003700">
    <property type="term" value="F:DNA-binding transcription factor activity"/>
    <property type="evidence" value="ECO:0007669"/>
    <property type="project" value="InterPro"/>
</dbReference>
<evidence type="ECO:0000256" key="3">
    <source>
        <dbReference type="ARBA" id="ARBA00023163"/>
    </source>
</evidence>
<dbReference type="OrthoDB" id="7618373at2"/>
<dbReference type="InterPro" id="IPR008920">
    <property type="entry name" value="TF_FadR/GntR_C"/>
</dbReference>
<reference evidence="5 6" key="1">
    <citation type="submission" date="2016-11" db="EMBL/GenBank/DDBJ databases">
        <authorList>
            <person name="Jaros S."/>
            <person name="Januszkiewicz K."/>
            <person name="Wedrychowicz H."/>
        </authorList>
    </citation>
    <scope>NUCLEOTIDE SEQUENCE [LARGE SCALE GENOMIC DNA]</scope>
    <source>
        <strain evidence="5 6">DSM 19436</strain>
    </source>
</reference>
<dbReference type="SMART" id="SM00345">
    <property type="entry name" value="HTH_GNTR"/>
    <property type="match status" value="1"/>
</dbReference>
<dbReference type="EMBL" id="FQUP01000004">
    <property type="protein sequence ID" value="SHG36055.1"/>
    <property type="molecule type" value="Genomic_DNA"/>
</dbReference>
<dbReference type="InterPro" id="IPR000524">
    <property type="entry name" value="Tscrpt_reg_HTH_GntR"/>
</dbReference>
<dbReference type="Proteomes" id="UP000184485">
    <property type="component" value="Unassembled WGS sequence"/>
</dbReference>
<dbReference type="AlphaFoldDB" id="A0A1M5J6S1"/>
<protein>
    <submittedName>
        <fullName evidence="5">DNA-binding transcriptional regulator, GntR family</fullName>
    </submittedName>
</protein>
<name>A0A1M5J6S1_9HYPH</name>
<sequence length="253" mass="28668">MSEALDLDRPELRSEPGTVESVPDEIYDTVVSAILDRALDPGTKLPEDVFCHHYGVSRTIVRVAIHRLQQDRLVELQRNKGCFVLVPDRKEAMDILGARKAIEPYVVRRLVDSASEDDLSSLQRHVDREDDAYHRNDQREALRLSGQFHLLLSSIAGNNVIQTTLLNLVCRSALVIATYSDVTACCKAHDHRRLVDLLQKRDAVAAVEQMERHLNDIERDLLQDKPAEAKPSLESVLQRYGPTARLRPLRPID</sequence>
<dbReference type="Pfam" id="PF00392">
    <property type="entry name" value="GntR"/>
    <property type="match status" value="1"/>
</dbReference>
<gene>
    <name evidence="5" type="ORF">SAMN02745157_4115</name>
</gene>
<evidence type="ECO:0000259" key="4">
    <source>
        <dbReference type="PROSITE" id="PS50949"/>
    </source>
</evidence>
<evidence type="ECO:0000313" key="5">
    <source>
        <dbReference type="EMBL" id="SHG36055.1"/>
    </source>
</evidence>
<dbReference type="GO" id="GO:0003677">
    <property type="term" value="F:DNA binding"/>
    <property type="evidence" value="ECO:0007669"/>
    <property type="project" value="UniProtKB-KW"/>
</dbReference>
<dbReference type="Pfam" id="PF07729">
    <property type="entry name" value="FCD"/>
    <property type="match status" value="1"/>
</dbReference>
<dbReference type="Gene3D" id="1.20.120.530">
    <property type="entry name" value="GntR ligand-binding domain-like"/>
    <property type="match status" value="1"/>
</dbReference>
<dbReference type="STRING" id="1122133.SAMN02745157_4115"/>
<evidence type="ECO:0000256" key="1">
    <source>
        <dbReference type="ARBA" id="ARBA00023015"/>
    </source>
</evidence>
<keyword evidence="1" id="KW-0805">Transcription regulation</keyword>
<dbReference type="SUPFAM" id="SSF48008">
    <property type="entry name" value="GntR ligand-binding domain-like"/>
    <property type="match status" value="1"/>
</dbReference>
<dbReference type="InterPro" id="IPR036388">
    <property type="entry name" value="WH-like_DNA-bd_sf"/>
</dbReference>
<evidence type="ECO:0000313" key="6">
    <source>
        <dbReference type="Proteomes" id="UP000184485"/>
    </source>
</evidence>
<accession>A0A1M5J6S1</accession>
<keyword evidence="6" id="KW-1185">Reference proteome</keyword>
<organism evidence="5 6">
    <name type="scientific">Kaistia soli DSM 19436</name>
    <dbReference type="NCBI Taxonomy" id="1122133"/>
    <lineage>
        <taxon>Bacteria</taxon>
        <taxon>Pseudomonadati</taxon>
        <taxon>Pseudomonadota</taxon>
        <taxon>Alphaproteobacteria</taxon>
        <taxon>Hyphomicrobiales</taxon>
        <taxon>Kaistiaceae</taxon>
        <taxon>Kaistia</taxon>
    </lineage>
</organism>
<dbReference type="PROSITE" id="PS50949">
    <property type="entry name" value="HTH_GNTR"/>
    <property type="match status" value="1"/>
</dbReference>
<dbReference type="RefSeq" id="WP_073056595.1">
    <property type="nucleotide sequence ID" value="NZ_FQUP01000004.1"/>
</dbReference>
<dbReference type="Gene3D" id="1.10.10.10">
    <property type="entry name" value="Winged helix-like DNA-binding domain superfamily/Winged helix DNA-binding domain"/>
    <property type="match status" value="1"/>
</dbReference>
<dbReference type="SMART" id="SM00895">
    <property type="entry name" value="FCD"/>
    <property type="match status" value="1"/>
</dbReference>
<proteinExistence type="predicted"/>
<feature type="domain" description="HTH gntR-type" evidence="4">
    <location>
        <begin position="20"/>
        <end position="87"/>
    </location>
</feature>
<keyword evidence="3" id="KW-0804">Transcription</keyword>